<gene>
    <name evidence="1" type="ORF">BWY04_00479</name>
</gene>
<accession>A0A1V5ZP26</accession>
<dbReference type="EMBL" id="MWDB01000007">
    <property type="protein sequence ID" value="OQB41993.1"/>
    <property type="molecule type" value="Genomic_DNA"/>
</dbReference>
<sequence>MNYRERKYMYSKLNIPKKKIVEKCIGCTKVQEDDFCFSYYSPETIWRIGNCPLATHISKSSDQEQQK</sequence>
<dbReference type="InterPro" id="IPR047766">
    <property type="entry name" value="PxxKW_fam"/>
</dbReference>
<proteinExistence type="predicted"/>
<reference evidence="1" key="1">
    <citation type="submission" date="2017-02" db="EMBL/GenBank/DDBJ databases">
        <title>Delving into the versatile metabolic prowess of the omnipresent phylum Bacteroidetes.</title>
        <authorList>
            <person name="Nobu M.K."/>
            <person name="Mei R."/>
            <person name="Narihiro T."/>
            <person name="Kuroda K."/>
            <person name="Liu W.-T."/>
        </authorList>
    </citation>
    <scope>NUCLEOTIDE SEQUENCE</scope>
    <source>
        <strain evidence="1">ADurb.Bin160</strain>
    </source>
</reference>
<name>A0A1V5ZP26_9BACT</name>
<evidence type="ECO:0000313" key="1">
    <source>
        <dbReference type="EMBL" id="OQB41993.1"/>
    </source>
</evidence>
<protein>
    <submittedName>
        <fullName evidence="1">Uncharacterized protein</fullName>
    </submittedName>
</protein>
<dbReference type="Pfam" id="PF20657">
    <property type="entry name" value="DUF6811"/>
    <property type="match status" value="1"/>
</dbReference>
<organism evidence="1">
    <name type="scientific">candidate division CPR1 bacterium ADurb.Bin160</name>
    <dbReference type="NCBI Taxonomy" id="1852826"/>
    <lineage>
        <taxon>Bacteria</taxon>
        <taxon>candidate division CPR1</taxon>
    </lineage>
</organism>
<dbReference type="Proteomes" id="UP000485621">
    <property type="component" value="Unassembled WGS sequence"/>
</dbReference>
<dbReference type="NCBIfam" id="NF038144">
    <property type="entry name" value="PxxKW"/>
    <property type="match status" value="1"/>
</dbReference>
<comment type="caution">
    <text evidence="1">The sequence shown here is derived from an EMBL/GenBank/DDBJ whole genome shotgun (WGS) entry which is preliminary data.</text>
</comment>
<dbReference type="AlphaFoldDB" id="A0A1V5ZP26"/>